<proteinExistence type="predicted"/>
<name>A0A831UCP5_GEOME</name>
<evidence type="ECO:0000256" key="8">
    <source>
        <dbReference type="ARBA" id="ARBA00022741"/>
    </source>
</evidence>
<sequence length="415" mass="45064">MAGNGLKIASLVVGVALSLALLLFAVGNYRSSIPIAEGQLRGLALSLSAAIESMAARDPSFSSLSTFRARDVAYFSLIDSAGTQHFHSNPALIGTRVEDDRYRGIFGNAGIVEAKVRLGTGEEVYEFNSPLHLSSRTLALRLVLHAYRADAVVRRARIGMVVILSLLVTAWTMAGLLYRYGRREQRHREEMARRERLAHLGEMGAVIAHEVRNPLSGIKGYAQLLQERVTDGEARGFAGLIVAESIRLERLVNDLLLYSRQGPREMVQLDLADTLIRCRALVAPEAEKSGVVIEQMLQGPLPVRGNGELFQQLFLNLMMNGIQAMPQGGRLTVTAGRGPGVIEVSIADTGPGIPPAERERIFDPFYTTRARGSGLGLAICRKIVEEAGGTIEVTGETGRGATFNVTLPPAEERRI</sequence>
<keyword evidence="9 15" id="KW-0418">Kinase</keyword>
<dbReference type="AlphaFoldDB" id="A0A831UCP5"/>
<reference evidence="15" key="1">
    <citation type="journal article" date="2020" name="mSystems">
        <title>Genome- and Community-Level Interaction Insights into Carbon Utilization and Element Cycling Functions of Hydrothermarchaeota in Hydrothermal Sediment.</title>
        <authorList>
            <person name="Zhou Z."/>
            <person name="Liu Y."/>
            <person name="Xu W."/>
            <person name="Pan J."/>
            <person name="Luo Z.H."/>
            <person name="Li M."/>
        </authorList>
    </citation>
    <scope>NUCLEOTIDE SEQUENCE [LARGE SCALE GENOMIC DNA]</scope>
    <source>
        <strain evidence="15">SpSt-349</strain>
    </source>
</reference>
<dbReference type="CDD" id="cd00082">
    <property type="entry name" value="HisKA"/>
    <property type="match status" value="1"/>
</dbReference>
<evidence type="ECO:0000256" key="1">
    <source>
        <dbReference type="ARBA" id="ARBA00000085"/>
    </source>
</evidence>
<evidence type="ECO:0000256" key="9">
    <source>
        <dbReference type="ARBA" id="ARBA00022777"/>
    </source>
</evidence>
<keyword evidence="8" id="KW-0547">Nucleotide-binding</keyword>
<dbReference type="PROSITE" id="PS50109">
    <property type="entry name" value="HIS_KIN"/>
    <property type="match status" value="1"/>
</dbReference>
<dbReference type="Gene3D" id="1.10.287.130">
    <property type="match status" value="1"/>
</dbReference>
<protein>
    <recommendedName>
        <fullName evidence="3">histidine kinase</fullName>
        <ecNumber evidence="3">2.7.13.3</ecNumber>
    </recommendedName>
</protein>
<dbReference type="SUPFAM" id="SSF47384">
    <property type="entry name" value="Homodimeric domain of signal transducing histidine kinase"/>
    <property type="match status" value="1"/>
</dbReference>
<dbReference type="Gene3D" id="3.30.565.10">
    <property type="entry name" value="Histidine kinase-like ATPase, C-terminal domain"/>
    <property type="match status" value="1"/>
</dbReference>
<comment type="caution">
    <text evidence="15">The sequence shown here is derived from an EMBL/GenBank/DDBJ whole genome shotgun (WGS) entry which is preliminary data.</text>
</comment>
<dbReference type="InterPro" id="IPR036097">
    <property type="entry name" value="HisK_dim/P_sf"/>
</dbReference>
<organism evidence="15">
    <name type="scientific">Geobacter metallireducens</name>
    <dbReference type="NCBI Taxonomy" id="28232"/>
    <lineage>
        <taxon>Bacteria</taxon>
        <taxon>Pseudomonadati</taxon>
        <taxon>Thermodesulfobacteriota</taxon>
        <taxon>Desulfuromonadia</taxon>
        <taxon>Geobacterales</taxon>
        <taxon>Geobacteraceae</taxon>
        <taxon>Geobacter</taxon>
    </lineage>
</organism>
<dbReference type="InterPro" id="IPR003661">
    <property type="entry name" value="HisK_dim/P_dom"/>
</dbReference>
<dbReference type="InterPro" id="IPR003594">
    <property type="entry name" value="HATPase_dom"/>
</dbReference>
<gene>
    <name evidence="15" type="ORF">ENQ87_07915</name>
</gene>
<comment type="subcellular location">
    <subcellularLocation>
        <location evidence="2">Cell membrane</location>
        <topology evidence="2">Multi-pass membrane protein</topology>
    </subcellularLocation>
</comment>
<keyword evidence="4" id="KW-1003">Cell membrane</keyword>
<dbReference type="SUPFAM" id="SSF103190">
    <property type="entry name" value="Sensory domain-like"/>
    <property type="match status" value="1"/>
</dbReference>
<comment type="catalytic activity">
    <reaction evidence="1">
        <text>ATP + protein L-histidine = ADP + protein N-phospho-L-histidine.</text>
        <dbReference type="EC" id="2.7.13.3"/>
    </reaction>
</comment>
<evidence type="ECO:0000256" key="6">
    <source>
        <dbReference type="ARBA" id="ARBA00022679"/>
    </source>
</evidence>
<dbReference type="EMBL" id="DSOV01000037">
    <property type="protein sequence ID" value="HEN42285.1"/>
    <property type="molecule type" value="Genomic_DNA"/>
</dbReference>
<dbReference type="InterPro" id="IPR029151">
    <property type="entry name" value="Sensor-like_sf"/>
</dbReference>
<keyword evidence="13" id="KW-0472">Membrane</keyword>
<dbReference type="InterPro" id="IPR036890">
    <property type="entry name" value="HATPase_C_sf"/>
</dbReference>
<dbReference type="SUPFAM" id="SSF55874">
    <property type="entry name" value="ATPase domain of HSP90 chaperone/DNA topoisomerase II/histidine kinase"/>
    <property type="match status" value="1"/>
</dbReference>
<evidence type="ECO:0000259" key="14">
    <source>
        <dbReference type="PROSITE" id="PS50109"/>
    </source>
</evidence>
<accession>A0A831UCP5</accession>
<dbReference type="GO" id="GO:0005886">
    <property type="term" value="C:plasma membrane"/>
    <property type="evidence" value="ECO:0007669"/>
    <property type="project" value="UniProtKB-SubCell"/>
</dbReference>
<feature type="domain" description="Histidine kinase" evidence="14">
    <location>
        <begin position="206"/>
        <end position="411"/>
    </location>
</feature>
<keyword evidence="11 13" id="KW-1133">Transmembrane helix</keyword>
<evidence type="ECO:0000256" key="4">
    <source>
        <dbReference type="ARBA" id="ARBA00022475"/>
    </source>
</evidence>
<keyword evidence="10" id="KW-0067">ATP-binding</keyword>
<keyword evidence="7 13" id="KW-0812">Transmembrane</keyword>
<evidence type="ECO:0000256" key="12">
    <source>
        <dbReference type="ARBA" id="ARBA00023012"/>
    </source>
</evidence>
<dbReference type="EC" id="2.7.13.3" evidence="3"/>
<evidence type="ECO:0000256" key="10">
    <source>
        <dbReference type="ARBA" id="ARBA00022840"/>
    </source>
</evidence>
<keyword evidence="5" id="KW-0597">Phosphoprotein</keyword>
<evidence type="ECO:0000256" key="5">
    <source>
        <dbReference type="ARBA" id="ARBA00022553"/>
    </source>
</evidence>
<dbReference type="PANTHER" id="PTHR43065:SF10">
    <property type="entry name" value="PEROXIDE STRESS-ACTIVATED HISTIDINE KINASE MAK3"/>
    <property type="match status" value="1"/>
</dbReference>
<evidence type="ECO:0000256" key="13">
    <source>
        <dbReference type="SAM" id="Phobius"/>
    </source>
</evidence>
<dbReference type="GO" id="GO:0005524">
    <property type="term" value="F:ATP binding"/>
    <property type="evidence" value="ECO:0007669"/>
    <property type="project" value="UniProtKB-KW"/>
</dbReference>
<dbReference type="GO" id="GO:0000155">
    <property type="term" value="F:phosphorelay sensor kinase activity"/>
    <property type="evidence" value="ECO:0007669"/>
    <property type="project" value="InterPro"/>
</dbReference>
<dbReference type="Pfam" id="PF00512">
    <property type="entry name" value="HisKA"/>
    <property type="match status" value="1"/>
</dbReference>
<keyword evidence="12" id="KW-0902">Two-component regulatory system</keyword>
<feature type="transmembrane region" description="Helical" evidence="13">
    <location>
        <begin position="6"/>
        <end position="26"/>
    </location>
</feature>
<dbReference type="SMART" id="SM00387">
    <property type="entry name" value="HATPase_c"/>
    <property type="match status" value="1"/>
</dbReference>
<evidence type="ECO:0000256" key="3">
    <source>
        <dbReference type="ARBA" id="ARBA00012438"/>
    </source>
</evidence>
<dbReference type="PANTHER" id="PTHR43065">
    <property type="entry name" value="SENSOR HISTIDINE KINASE"/>
    <property type="match status" value="1"/>
</dbReference>
<evidence type="ECO:0000256" key="7">
    <source>
        <dbReference type="ARBA" id="ARBA00022692"/>
    </source>
</evidence>
<dbReference type="InterPro" id="IPR005467">
    <property type="entry name" value="His_kinase_dom"/>
</dbReference>
<feature type="transmembrane region" description="Helical" evidence="13">
    <location>
        <begin position="158"/>
        <end position="178"/>
    </location>
</feature>
<keyword evidence="6" id="KW-0808">Transferase</keyword>
<dbReference type="InterPro" id="IPR004358">
    <property type="entry name" value="Sig_transdc_His_kin-like_C"/>
</dbReference>
<evidence type="ECO:0000313" key="15">
    <source>
        <dbReference type="EMBL" id="HEN42285.1"/>
    </source>
</evidence>
<evidence type="ECO:0000256" key="11">
    <source>
        <dbReference type="ARBA" id="ARBA00022989"/>
    </source>
</evidence>
<dbReference type="SMART" id="SM00388">
    <property type="entry name" value="HisKA"/>
    <property type="match status" value="1"/>
</dbReference>
<dbReference type="Pfam" id="PF02518">
    <property type="entry name" value="HATPase_c"/>
    <property type="match status" value="1"/>
</dbReference>
<evidence type="ECO:0000256" key="2">
    <source>
        <dbReference type="ARBA" id="ARBA00004651"/>
    </source>
</evidence>
<dbReference type="PRINTS" id="PR00344">
    <property type="entry name" value="BCTRLSENSOR"/>
</dbReference>